<keyword evidence="2" id="KW-0800">Toxin</keyword>
<evidence type="ECO:0000256" key="2">
    <source>
        <dbReference type="ARBA" id="ARBA00022656"/>
    </source>
</evidence>
<keyword evidence="4" id="KW-0843">Virulence</keyword>
<protein>
    <submittedName>
        <fullName evidence="6">VENN motif pre-toxin domain-containing protein</fullName>
    </submittedName>
</protein>
<name>A0AB39IX43_9GAMM</name>
<sequence>MSAGVTIPIYGGGGGASFSFSRDKVNSNFDSVQEQSGLFAGRGGFDVTVGNHTQLDGGALASTAEADKNRLDTGTLGFSNIDNHAEYSASHSGGGLGTGGPIGMQMLSNLGGLALAGANQSGSSSGTTYAAVSDGTLIIRDKAGQQQDVSGLSRDTAGANSGALNPIFDKEKVESRMQQAQLMSDIGAQALDIASTEGAIAATKAANTKVAEASEAVRRAKGSELAQASPNKAITQDDITQALFQSYYDEAMRTSPYGTGGAVRQGIQAVTAALQGVLAGNMAQALTGAAAPYMAEAIHRATTDAAGNTDVAANTLAHALLGAVVAQASGNNALAGAAGEAGGELAARALMEALYPGKTPSELNEEQKQYISTLATIAGGLAAGVVGNTGADAVQGAQSAQVAAENNILSNKYGVQKLSPKDRALYEKLKPYIGDIDGLQAEFEKCNGNGECETGIRNKYRQAEAEAGQKLVELYQSGVISRADYEEFVTSYASTMMRGAGEGESNTQRSGLKGNIYDLSAWDWTPAGVAGNPYVSSIRSANQIADWKAQGLGDEKIQELILKDSVLGGLLTPVDLSKIMSVLDNGTSRDEVMRLAAGMIFSKVISQNSGKAGTAINASTGKNAGSQSALNAEKVAAQAEQELLSEINKFTSKTQATRSATMVGAYDPTTGKTAVGNSNAKISAQDLDPRTVEYIEKQLGVKIGEFTSFCPNKAGACAEVSAADQLVRQGSNPSEIKFTDAVRPRDAWNKEKIPSTAIIPPCKNCTVTWPKGKE</sequence>
<comment type="subcellular location">
    <subcellularLocation>
        <location evidence="1">Target cell</location>
        <location evidence="1">Target cell cytoplasm</location>
    </subcellularLocation>
</comment>
<dbReference type="GeneID" id="302583982"/>
<dbReference type="GO" id="GO:0090729">
    <property type="term" value="F:toxin activity"/>
    <property type="evidence" value="ECO:0007669"/>
    <property type="project" value="UniProtKB-KW"/>
</dbReference>
<accession>A0AB39IX43</accession>
<dbReference type="InterPro" id="IPR006914">
    <property type="entry name" value="VENN_dom"/>
</dbReference>
<gene>
    <name evidence="6" type="ORF">LF929_019895</name>
</gene>
<organism evidence="6">
    <name type="scientific">Dickeya oryzae</name>
    <dbReference type="NCBI Taxonomy" id="1240404"/>
    <lineage>
        <taxon>Bacteria</taxon>
        <taxon>Pseudomonadati</taxon>
        <taxon>Pseudomonadota</taxon>
        <taxon>Gammaproteobacteria</taxon>
        <taxon>Enterobacterales</taxon>
        <taxon>Pectobacteriaceae</taxon>
        <taxon>Dickeya</taxon>
    </lineage>
</organism>
<proteinExistence type="predicted"/>
<dbReference type="Pfam" id="PF04829">
    <property type="entry name" value="PT-VENN"/>
    <property type="match status" value="1"/>
</dbReference>
<evidence type="ECO:0000256" key="1">
    <source>
        <dbReference type="ARBA" id="ARBA00004219"/>
    </source>
</evidence>
<dbReference type="RefSeq" id="WP_368678972.1">
    <property type="nucleotide sequence ID" value="NZ_CP162670.1"/>
</dbReference>
<keyword evidence="3" id="KW-1266">Target cell cytoplasm</keyword>
<evidence type="ECO:0000259" key="5">
    <source>
        <dbReference type="Pfam" id="PF04829"/>
    </source>
</evidence>
<dbReference type="AlphaFoldDB" id="A0AB39IX43"/>
<reference evidence="6" key="1">
    <citation type="submission" date="2024-07" db="EMBL/GenBank/DDBJ databases">
        <authorList>
            <person name="Pedron J."/>
        </authorList>
    </citation>
    <scope>NUCLEOTIDE SEQUENCE</scope>
    <source>
        <strain evidence="6">A003-S1-M15</strain>
    </source>
</reference>
<evidence type="ECO:0000256" key="4">
    <source>
        <dbReference type="ARBA" id="ARBA00023026"/>
    </source>
</evidence>
<feature type="domain" description="VENN motif-containing" evidence="5">
    <location>
        <begin position="360"/>
        <end position="410"/>
    </location>
</feature>
<evidence type="ECO:0000313" key="6">
    <source>
        <dbReference type="EMBL" id="XDL26779.1"/>
    </source>
</evidence>
<dbReference type="EMBL" id="CP162670">
    <property type="protein sequence ID" value="XDL26779.1"/>
    <property type="molecule type" value="Genomic_DNA"/>
</dbReference>
<evidence type="ECO:0000256" key="3">
    <source>
        <dbReference type="ARBA" id="ARBA00022913"/>
    </source>
</evidence>